<dbReference type="AlphaFoldDB" id="A0A255YDD4"/>
<feature type="transmembrane region" description="Helical" evidence="1">
    <location>
        <begin position="51"/>
        <end position="77"/>
    </location>
</feature>
<accession>A0A255YDD4</accession>
<feature type="transmembrane region" description="Helical" evidence="1">
    <location>
        <begin position="12"/>
        <end position="31"/>
    </location>
</feature>
<dbReference type="NCBIfam" id="NF041635">
    <property type="entry name" value="STM3941_fam"/>
    <property type="match status" value="1"/>
</dbReference>
<evidence type="ECO:0008006" key="4">
    <source>
        <dbReference type="Google" id="ProtNLM"/>
    </source>
</evidence>
<comment type="caution">
    <text evidence="2">The sequence shown here is derived from an EMBL/GenBank/DDBJ whole genome shotgun (WGS) entry which is preliminary data.</text>
</comment>
<keyword evidence="1" id="KW-0472">Membrane</keyword>
<evidence type="ECO:0000313" key="2">
    <source>
        <dbReference type="EMBL" id="OYQ27252.1"/>
    </source>
</evidence>
<reference evidence="2 3" key="1">
    <citation type="submission" date="2017-07" db="EMBL/GenBank/DDBJ databases">
        <title>Sandarakinorhabdus cyanobacteriorum sp. nov., a novel bacterium isolated from cyanobacterial aggregates in a eutrophic lake.</title>
        <authorList>
            <person name="Cai H."/>
        </authorList>
    </citation>
    <scope>NUCLEOTIDE SEQUENCE [LARGE SCALE GENOMIC DNA]</scope>
    <source>
        <strain evidence="2 3">TH057</strain>
    </source>
</reference>
<keyword evidence="1" id="KW-1133">Transmembrane helix</keyword>
<dbReference type="EMBL" id="NOXT01000114">
    <property type="protein sequence ID" value="OYQ27252.1"/>
    <property type="molecule type" value="Genomic_DNA"/>
</dbReference>
<keyword evidence="3" id="KW-1185">Reference proteome</keyword>
<protein>
    <recommendedName>
        <fullName evidence="4">DUF304 domain-containing protein</fullName>
    </recommendedName>
</protein>
<name>A0A255YDD4_9SPHN</name>
<gene>
    <name evidence="2" type="ORF">CHU93_10995</name>
</gene>
<evidence type="ECO:0000313" key="3">
    <source>
        <dbReference type="Proteomes" id="UP000216991"/>
    </source>
</evidence>
<dbReference type="Proteomes" id="UP000216991">
    <property type="component" value="Unassembled WGS sequence"/>
</dbReference>
<organism evidence="2 3">
    <name type="scientific">Sandarakinorhabdus cyanobacteriorum</name>
    <dbReference type="NCBI Taxonomy" id="1981098"/>
    <lineage>
        <taxon>Bacteria</taxon>
        <taxon>Pseudomonadati</taxon>
        <taxon>Pseudomonadota</taxon>
        <taxon>Alphaproteobacteria</taxon>
        <taxon>Sphingomonadales</taxon>
        <taxon>Sphingosinicellaceae</taxon>
        <taxon>Sandarakinorhabdus</taxon>
    </lineage>
</organism>
<evidence type="ECO:0000256" key="1">
    <source>
        <dbReference type="SAM" id="Phobius"/>
    </source>
</evidence>
<keyword evidence="1" id="KW-0812">Transmembrane</keyword>
<proteinExistence type="predicted"/>
<sequence length="178" mass="19378">MAFEAHYSRGRLLRLLPIDLIFAAVGLWFVTDPDIAADPGRRLEGLAALTGLTPASVVTIIGVLAILLGLAGSVYYLRLLFHRGPAIRSDAQGIFWHRWSASPIPWSNIAGIKDYSIQRQRMVGITLVDPNLSRGHGLLGRPGRFNAATGFGHVSLMTQGTDRDHDELLAALAEFAPR</sequence>
<dbReference type="InterPro" id="IPR048136">
    <property type="entry name" value="STM3941-like"/>
</dbReference>